<evidence type="ECO:0000313" key="11">
    <source>
        <dbReference type="Proteomes" id="UP000654482"/>
    </source>
</evidence>
<dbReference type="AlphaFoldDB" id="A0A8J7IVN2"/>
<dbReference type="GO" id="GO:0015031">
    <property type="term" value="P:protein transport"/>
    <property type="evidence" value="ECO:0007669"/>
    <property type="project" value="UniProtKB-KW"/>
</dbReference>
<keyword evidence="2" id="KW-1003">Cell membrane</keyword>
<organism evidence="10 11">
    <name type="scientific">Lusitaniella coriacea LEGE 07157</name>
    <dbReference type="NCBI Taxonomy" id="945747"/>
    <lineage>
        <taxon>Bacteria</taxon>
        <taxon>Bacillati</taxon>
        <taxon>Cyanobacteriota</taxon>
        <taxon>Cyanophyceae</taxon>
        <taxon>Spirulinales</taxon>
        <taxon>Lusitaniellaceae</taxon>
        <taxon>Lusitaniella</taxon>
    </lineage>
</organism>
<feature type="transmembrane region" description="Helical" evidence="8">
    <location>
        <begin position="206"/>
        <end position="230"/>
    </location>
</feature>
<feature type="domain" description="MotA/TolQ/ExbB proton channel" evidence="9">
    <location>
        <begin position="146"/>
        <end position="226"/>
    </location>
</feature>
<evidence type="ECO:0000256" key="6">
    <source>
        <dbReference type="RuleBase" id="RU004057"/>
    </source>
</evidence>
<keyword evidence="11" id="KW-1185">Reference proteome</keyword>
<comment type="subcellular location">
    <subcellularLocation>
        <location evidence="1">Cell membrane</location>
        <topology evidence="1">Multi-pass membrane protein</topology>
    </subcellularLocation>
    <subcellularLocation>
        <location evidence="6">Membrane</location>
        <topology evidence="6">Multi-pass membrane protein</topology>
    </subcellularLocation>
</comment>
<evidence type="ECO:0000256" key="7">
    <source>
        <dbReference type="SAM" id="Coils"/>
    </source>
</evidence>
<evidence type="ECO:0000256" key="1">
    <source>
        <dbReference type="ARBA" id="ARBA00004651"/>
    </source>
</evidence>
<sequence length="459" mass="50571">MSRSSSYARQELDVPMPLAIGIGCVVLVGIYILLFPVKDTFIGVLLYERGLTQPLVIFLAGTASAIALLKFIKIQREFKALRQLWIPPNISLEDPDSRQVAKLEYALSHSGYLLAIRCSRIIKAYIESGSGKTATELALDDSSFYLSASESSYSIPRILVWAIPLLGFIGTVVGISRAVNGFSGFLEQAAEIDQIKEGIGTVTSGLAVAFDTTLLALLLSVLVMIPVVLVERFESKFLLGIDVYINEQVLPKLKGRAKELDEGAIARSVTQAIQDSLPEPEALVQPARDYAQQAASEIAQSFVTEIGQVRDMTEKLIQQAGKINQIALKDRQDFISTFEGQQQTTRDLVKETQEKLTEISSNQTAVANQLARQSKQIMQQLEQATQALTNRVDALEECTNQILEVARLQQGLEYSLHSLKETNQLGTVLSELQGNLTQLKPVLQKLGKPRRITFMEGDD</sequence>
<evidence type="ECO:0000256" key="4">
    <source>
        <dbReference type="ARBA" id="ARBA00022989"/>
    </source>
</evidence>
<comment type="caution">
    <text evidence="10">The sequence shown here is derived from an EMBL/GenBank/DDBJ whole genome shotgun (WGS) entry which is preliminary data.</text>
</comment>
<evidence type="ECO:0000256" key="2">
    <source>
        <dbReference type="ARBA" id="ARBA00022475"/>
    </source>
</evidence>
<protein>
    <submittedName>
        <fullName evidence="10">MotA/TolQ/ExbB proton channel family protein</fullName>
    </submittedName>
</protein>
<dbReference type="RefSeq" id="WP_194030489.1">
    <property type="nucleotide sequence ID" value="NZ_JADEWZ010000024.1"/>
</dbReference>
<dbReference type="InterPro" id="IPR002898">
    <property type="entry name" value="MotA_ExbB_proton_chnl"/>
</dbReference>
<keyword evidence="4 8" id="KW-1133">Transmembrane helix</keyword>
<comment type="similarity">
    <text evidence="6">Belongs to the exbB/tolQ family.</text>
</comment>
<keyword evidence="5 8" id="KW-0472">Membrane</keyword>
<accession>A0A8J7IVN2</accession>
<gene>
    <name evidence="10" type="ORF">IQ249_16000</name>
</gene>
<feature type="transmembrane region" description="Helical" evidence="8">
    <location>
        <begin position="54"/>
        <end position="72"/>
    </location>
</feature>
<evidence type="ECO:0000256" key="8">
    <source>
        <dbReference type="SAM" id="Phobius"/>
    </source>
</evidence>
<feature type="transmembrane region" description="Helical" evidence="8">
    <location>
        <begin position="158"/>
        <end position="179"/>
    </location>
</feature>
<dbReference type="Proteomes" id="UP000654482">
    <property type="component" value="Unassembled WGS sequence"/>
</dbReference>
<dbReference type="PROSITE" id="PS51257">
    <property type="entry name" value="PROKAR_LIPOPROTEIN"/>
    <property type="match status" value="1"/>
</dbReference>
<feature type="coiled-coil region" evidence="7">
    <location>
        <begin position="367"/>
        <end position="398"/>
    </location>
</feature>
<feature type="transmembrane region" description="Helical" evidence="8">
    <location>
        <begin position="12"/>
        <end position="34"/>
    </location>
</feature>
<keyword evidence="6" id="KW-0813">Transport</keyword>
<dbReference type="Pfam" id="PF01618">
    <property type="entry name" value="MotA_ExbB"/>
    <property type="match status" value="1"/>
</dbReference>
<evidence type="ECO:0000259" key="9">
    <source>
        <dbReference type="Pfam" id="PF01618"/>
    </source>
</evidence>
<evidence type="ECO:0000313" key="10">
    <source>
        <dbReference type="EMBL" id="MBE9117403.1"/>
    </source>
</evidence>
<keyword evidence="7" id="KW-0175">Coiled coil</keyword>
<dbReference type="GO" id="GO:0005886">
    <property type="term" value="C:plasma membrane"/>
    <property type="evidence" value="ECO:0007669"/>
    <property type="project" value="UniProtKB-SubCell"/>
</dbReference>
<proteinExistence type="inferred from homology"/>
<keyword evidence="3 8" id="KW-0812">Transmembrane</keyword>
<evidence type="ECO:0000256" key="5">
    <source>
        <dbReference type="ARBA" id="ARBA00023136"/>
    </source>
</evidence>
<name>A0A8J7IVN2_9CYAN</name>
<dbReference type="EMBL" id="JADEWZ010000024">
    <property type="protein sequence ID" value="MBE9117403.1"/>
    <property type="molecule type" value="Genomic_DNA"/>
</dbReference>
<reference evidence="10" key="1">
    <citation type="submission" date="2020-10" db="EMBL/GenBank/DDBJ databases">
        <authorList>
            <person name="Castelo-Branco R."/>
            <person name="Eusebio N."/>
            <person name="Adriana R."/>
            <person name="Vieira A."/>
            <person name="Brugerolle De Fraissinette N."/>
            <person name="Rezende De Castro R."/>
            <person name="Schneider M.P."/>
            <person name="Vasconcelos V."/>
            <person name="Leao P.N."/>
        </authorList>
    </citation>
    <scope>NUCLEOTIDE SEQUENCE</scope>
    <source>
        <strain evidence="10">LEGE 07157</strain>
    </source>
</reference>
<evidence type="ECO:0000256" key="3">
    <source>
        <dbReference type="ARBA" id="ARBA00022692"/>
    </source>
</evidence>
<keyword evidence="6" id="KW-0653">Protein transport</keyword>